<sequence>MISPSAQLSQETPEAKTAAAQTALESREAPAVSKKTNRKCKSEEKGKNTKSKSYQQWDARIVMLFVATGMDEIVMCDENKTDRPLSHYKWHKCFDTRTIPSCSTCYGKCCSGSSGIESTFKFSDIFSRKLQKCKDACEYVDDLLDMRRALREINGRMDDSELVRIVVCDVHMVYLIYQQHRHEQGPPCAGDQRSYWYVQEH</sequence>
<proteinExistence type="predicted"/>
<feature type="compositionally biased region" description="Polar residues" evidence="1">
    <location>
        <begin position="1"/>
        <end position="12"/>
    </location>
</feature>
<feature type="region of interest" description="Disordered" evidence="1">
    <location>
        <begin position="1"/>
        <end position="48"/>
    </location>
</feature>
<name>A0A833SSI5_PHYIN</name>
<dbReference type="Proteomes" id="UP000602510">
    <property type="component" value="Unassembled WGS sequence"/>
</dbReference>
<evidence type="ECO:0000313" key="3">
    <source>
        <dbReference type="Proteomes" id="UP000602510"/>
    </source>
</evidence>
<dbReference type="EMBL" id="WSZM01000168">
    <property type="protein sequence ID" value="KAF4039662.1"/>
    <property type="molecule type" value="Genomic_DNA"/>
</dbReference>
<evidence type="ECO:0000313" key="2">
    <source>
        <dbReference type="EMBL" id="KAF4039662.1"/>
    </source>
</evidence>
<keyword evidence="3" id="KW-1185">Reference proteome</keyword>
<evidence type="ECO:0000256" key="1">
    <source>
        <dbReference type="SAM" id="MobiDB-lite"/>
    </source>
</evidence>
<accession>A0A833SSI5</accession>
<gene>
    <name evidence="2" type="ORF">GN244_ATG08186</name>
</gene>
<organism evidence="2 3">
    <name type="scientific">Phytophthora infestans</name>
    <name type="common">Potato late blight agent</name>
    <name type="synonym">Botrytis infestans</name>
    <dbReference type="NCBI Taxonomy" id="4787"/>
    <lineage>
        <taxon>Eukaryota</taxon>
        <taxon>Sar</taxon>
        <taxon>Stramenopiles</taxon>
        <taxon>Oomycota</taxon>
        <taxon>Peronosporomycetes</taxon>
        <taxon>Peronosporales</taxon>
        <taxon>Peronosporaceae</taxon>
        <taxon>Phytophthora</taxon>
    </lineage>
</organism>
<comment type="caution">
    <text evidence="2">The sequence shown here is derived from an EMBL/GenBank/DDBJ whole genome shotgun (WGS) entry which is preliminary data.</text>
</comment>
<dbReference type="AlphaFoldDB" id="A0A833SSI5"/>
<protein>
    <submittedName>
        <fullName evidence="2">Uncharacterized protein</fullName>
    </submittedName>
</protein>
<reference evidence="2" key="1">
    <citation type="submission" date="2020-04" db="EMBL/GenBank/DDBJ databases">
        <title>Hybrid Assembly of Korean Phytophthora infestans isolates.</title>
        <authorList>
            <person name="Prokchorchik M."/>
            <person name="Lee Y."/>
            <person name="Seo J."/>
            <person name="Cho J.-H."/>
            <person name="Park Y.-E."/>
            <person name="Jang D.-C."/>
            <person name="Im J.-S."/>
            <person name="Choi J.-G."/>
            <person name="Park H.-J."/>
            <person name="Lee G.-B."/>
            <person name="Lee Y.-G."/>
            <person name="Hong S.-Y."/>
            <person name="Cho K."/>
            <person name="Sohn K.H."/>
        </authorList>
    </citation>
    <scope>NUCLEOTIDE SEQUENCE</scope>
    <source>
        <strain evidence="2">KR_1_A1</strain>
    </source>
</reference>